<comment type="function">
    <text evidence="11">Catalyzes the synthesis of dihydrouridine, a modified base found in the D-loop of most tRNAs. Specifically modifies U47 in cytoplasmic tRNAs. Catalyzes the synthesis of dihydrouridine in some mRNAs, thereby affecting their translation.</text>
</comment>
<evidence type="ECO:0000256" key="9">
    <source>
        <dbReference type="ARBA" id="ARBA00038313"/>
    </source>
</evidence>
<evidence type="ECO:0000256" key="16">
    <source>
        <dbReference type="ARBA" id="ARBA00049447"/>
    </source>
</evidence>
<dbReference type="GO" id="GO:0017150">
    <property type="term" value="F:tRNA dihydrouridine synthase activity"/>
    <property type="evidence" value="ECO:0007669"/>
    <property type="project" value="InterPro"/>
</dbReference>
<dbReference type="EMBL" id="QWIR01000196">
    <property type="protein sequence ID" value="RMY82954.1"/>
    <property type="molecule type" value="Genomic_DNA"/>
</dbReference>
<dbReference type="PANTHER" id="PTHR11082">
    <property type="entry name" value="TRNA-DIHYDROURIDINE SYNTHASE"/>
    <property type="match status" value="1"/>
</dbReference>
<gene>
    <name evidence="20" type="ORF">D0861_07652</name>
</gene>
<evidence type="ECO:0000256" key="13">
    <source>
        <dbReference type="ARBA" id="ARBA00047652"/>
    </source>
</evidence>
<keyword evidence="5" id="KW-0819">tRNA processing</keyword>
<dbReference type="PANTHER" id="PTHR11082:SF5">
    <property type="entry name" value="TRNA-DIHYDROURIDINE(16_17) SYNTHASE [NAD(P)(+)]-LIKE"/>
    <property type="match status" value="1"/>
</dbReference>
<dbReference type="CDD" id="cd02801">
    <property type="entry name" value="DUS_like_FMN"/>
    <property type="match status" value="1"/>
</dbReference>
<evidence type="ECO:0000256" key="14">
    <source>
        <dbReference type="ARBA" id="ARBA00048342"/>
    </source>
</evidence>
<evidence type="ECO:0000256" key="17">
    <source>
        <dbReference type="ARBA" id="ARBA00049467"/>
    </source>
</evidence>
<dbReference type="SUPFAM" id="SSF51395">
    <property type="entry name" value="FMN-linked oxidoreductases"/>
    <property type="match status" value="1"/>
</dbReference>
<evidence type="ECO:0000256" key="7">
    <source>
        <dbReference type="ARBA" id="ARBA00023002"/>
    </source>
</evidence>
<evidence type="ECO:0000256" key="10">
    <source>
        <dbReference type="ARBA" id="ARBA00038890"/>
    </source>
</evidence>
<keyword evidence="3" id="KW-0288">FMN</keyword>
<comment type="caution">
    <text evidence="20">The sequence shown here is derived from an EMBL/GenBank/DDBJ whole genome shotgun (WGS) entry which is preliminary data.</text>
</comment>
<dbReference type="Pfam" id="PF01207">
    <property type="entry name" value="Dus"/>
    <property type="match status" value="1"/>
</dbReference>
<dbReference type="GO" id="GO:0050660">
    <property type="term" value="F:flavin adenine dinucleotide binding"/>
    <property type="evidence" value="ECO:0007669"/>
    <property type="project" value="InterPro"/>
</dbReference>
<evidence type="ECO:0000256" key="15">
    <source>
        <dbReference type="ARBA" id="ARBA00048934"/>
    </source>
</evidence>
<evidence type="ECO:0000259" key="19">
    <source>
        <dbReference type="Pfam" id="PF01207"/>
    </source>
</evidence>
<comment type="similarity">
    <text evidence="9">Belongs to the Dus family. Dus1 subfamily.</text>
</comment>
<comment type="catalytic activity">
    <reaction evidence="15">
        <text>5,6-dihydrouridine(16) in tRNA + NAD(+) = uridine(16) in tRNA + NADH + H(+)</text>
        <dbReference type="Rhea" id="RHEA:53380"/>
        <dbReference type="Rhea" id="RHEA-COMP:13543"/>
        <dbReference type="Rhea" id="RHEA-COMP:13544"/>
        <dbReference type="ChEBI" id="CHEBI:15378"/>
        <dbReference type="ChEBI" id="CHEBI:57540"/>
        <dbReference type="ChEBI" id="CHEBI:57945"/>
        <dbReference type="ChEBI" id="CHEBI:65315"/>
        <dbReference type="ChEBI" id="CHEBI:74443"/>
        <dbReference type="EC" id="1.3.1.88"/>
    </reaction>
    <physiologicalReaction direction="right-to-left" evidence="15">
        <dbReference type="Rhea" id="RHEA:53382"/>
    </physiologicalReaction>
</comment>
<comment type="catalytic activity">
    <reaction evidence="16">
        <text>a 5,6-dihydrouridine in mRNA + NADP(+) = a uridine in mRNA + NADPH + H(+)</text>
        <dbReference type="Rhea" id="RHEA:69855"/>
        <dbReference type="Rhea" id="RHEA-COMP:14658"/>
        <dbReference type="Rhea" id="RHEA-COMP:17789"/>
        <dbReference type="ChEBI" id="CHEBI:15378"/>
        <dbReference type="ChEBI" id="CHEBI:57783"/>
        <dbReference type="ChEBI" id="CHEBI:58349"/>
        <dbReference type="ChEBI" id="CHEBI:65315"/>
        <dbReference type="ChEBI" id="CHEBI:74443"/>
    </reaction>
    <physiologicalReaction direction="right-to-left" evidence="16">
        <dbReference type="Rhea" id="RHEA:69857"/>
    </physiologicalReaction>
</comment>
<dbReference type="PROSITE" id="PS01136">
    <property type="entry name" value="UPF0034"/>
    <property type="match status" value="1"/>
</dbReference>
<dbReference type="AlphaFoldDB" id="A0A3M7F3N0"/>
<comment type="catalytic activity">
    <reaction evidence="13">
        <text>5,6-dihydrouridine(16) in tRNA + NADP(+) = uridine(16) in tRNA + NADPH + H(+)</text>
        <dbReference type="Rhea" id="RHEA:53376"/>
        <dbReference type="Rhea" id="RHEA-COMP:13543"/>
        <dbReference type="Rhea" id="RHEA-COMP:13544"/>
        <dbReference type="ChEBI" id="CHEBI:15378"/>
        <dbReference type="ChEBI" id="CHEBI:57783"/>
        <dbReference type="ChEBI" id="CHEBI:58349"/>
        <dbReference type="ChEBI" id="CHEBI:65315"/>
        <dbReference type="ChEBI" id="CHEBI:74443"/>
        <dbReference type="EC" id="1.3.1.88"/>
    </reaction>
    <physiologicalReaction direction="right-to-left" evidence="13">
        <dbReference type="Rhea" id="RHEA:53378"/>
    </physiologicalReaction>
</comment>
<evidence type="ECO:0000256" key="5">
    <source>
        <dbReference type="ARBA" id="ARBA00022694"/>
    </source>
</evidence>
<sequence>MTTQKLHGRAFYESIGSPKYIVAPMVDQSEFAWRLLTRSFLPSELRRSVLCYSPMFHAKLFAESHRYRTQHFEPLKPAHGLLPQTPQQPPFEHVEAEKAYLDGHPENDRPLFVQFCANDPDHYLAAAKHVQPYCEAVDLNLGCPQGIAKRGNYGAFLQEDWDTIYKLINKLHRELDIPVTAKIRVQETREKTLKYAKMILSAGASCLTVHGRRREMKGHATGLADWTMIKYLREQLPPDTVIFANGNILQHDDIQECLDATGADAVMSAEGNLYDPSIFTKAPPVGQEGTDYWRGRDGKGGYRMDAVLRRYLDIIHQHVLQQDPPEREPLFLPSDQTAAEPQKSADEPGAPSQPTDVAPVEDVKAPEPQTGDKRAAPDAAEWTRESKASKRQRKREAKNAVKQHTQQKRGKVDDALKYEPNMVAMQSHCFHMLRPLVSKHHNVRDALARSRSGDIEAYEEVLRLTQEAVKIGLLDYAQNPQAYEDVVVELNGEVRDATESSDEAVRRCKRPYWVCQPYVRPLPKEALEKGSLQLSKKDLRKLQEDEEARNKGTLAGELNGKVNAGANGDVNGEASTVTAENAAKEDEQQAVKSGLPPGGKTEEVGPEVKREVNIPAEAGDAEKEGTLKVPKEGMWIRRLRGKVRNLLRRTTASEDEQPIAEEESRVEALACEVLAATRVVLTHPCAEVRSSNCSSDEKRCPYDGGAIGLLNAAEDCEWPQRILSPRQVDELIHSSKLLPYGAYLTQQLNAPCGDLGGFCDQRTEWQALGIAVCKKIRIRERIREQVLFAAEKENVVRSVAACTLGTGVTLTEGDGFGGLTLRPLVYERDFAPDATPEARKEWCDVASKLRQRFFLSALHENGNLKRKPAVQVESVIQPETPSKSSRMLLKTNEHMYPGIAHMRTLYKQAGHKLTECLYEAAKPHCRISAYMFVVEREYNPCYLYDDGSTGRTIRETLYFPKDVEAYQNVATIVTDKAFEKITREVLSLLRQEIAGRRIVDAWHNELLDGSPQKSGLRVHKKFTEGLETMYAILQKSVLARSDGEGTEGGKHKSLALPDVTQPNLSGATAFDSYWHMRQTIHSLTHLQHSKESTPQRLVNVLDSQG</sequence>
<dbReference type="EC" id="1.3.1.88" evidence="10"/>
<reference evidence="20 21" key="1">
    <citation type="journal article" date="2018" name="BMC Genomics">
        <title>Genomic evidence for intraspecific hybridization in a clonal and extremely halotolerant yeast.</title>
        <authorList>
            <person name="Gostincar C."/>
            <person name="Stajich J.E."/>
            <person name="Zupancic J."/>
            <person name="Zalar P."/>
            <person name="Gunde-Cimerman N."/>
        </authorList>
    </citation>
    <scope>NUCLEOTIDE SEQUENCE [LARGE SCALE GENOMIC DNA]</scope>
    <source>
        <strain evidence="20 21">EXF-2788</strain>
    </source>
</reference>
<evidence type="ECO:0000256" key="6">
    <source>
        <dbReference type="ARBA" id="ARBA00022857"/>
    </source>
</evidence>
<evidence type="ECO:0000256" key="8">
    <source>
        <dbReference type="ARBA" id="ARBA00023027"/>
    </source>
</evidence>
<keyword evidence="8" id="KW-0520">NAD</keyword>
<evidence type="ECO:0000256" key="1">
    <source>
        <dbReference type="ARBA" id="ARBA00001917"/>
    </source>
</evidence>
<name>A0A3M7F3N0_HORWE</name>
<feature type="region of interest" description="Disordered" evidence="18">
    <location>
        <begin position="538"/>
        <end position="605"/>
    </location>
</feature>
<evidence type="ECO:0000256" key="4">
    <source>
        <dbReference type="ARBA" id="ARBA00022664"/>
    </source>
</evidence>
<accession>A0A3M7F3N0</accession>
<keyword evidence="2" id="KW-0285">Flavoprotein</keyword>
<protein>
    <recommendedName>
        <fullName evidence="10">tRNA-dihydrouridine(16/17) synthase [NAD(P)(+)]</fullName>
        <ecNumber evidence="10">1.3.1.88</ecNumber>
    </recommendedName>
</protein>
<feature type="domain" description="DUS-like FMN-binding" evidence="19">
    <location>
        <begin position="22"/>
        <end position="281"/>
    </location>
</feature>
<keyword evidence="6" id="KW-0521">NADP</keyword>
<comment type="catalytic activity">
    <reaction evidence="14">
        <text>a 5,6-dihydrouridine in mRNA + NAD(+) = a uridine in mRNA + NADH + H(+)</text>
        <dbReference type="Rhea" id="RHEA:69851"/>
        <dbReference type="Rhea" id="RHEA-COMP:14658"/>
        <dbReference type="Rhea" id="RHEA-COMP:17789"/>
        <dbReference type="ChEBI" id="CHEBI:15378"/>
        <dbReference type="ChEBI" id="CHEBI:57540"/>
        <dbReference type="ChEBI" id="CHEBI:57945"/>
        <dbReference type="ChEBI" id="CHEBI:65315"/>
        <dbReference type="ChEBI" id="CHEBI:74443"/>
    </reaction>
    <physiologicalReaction direction="right-to-left" evidence="14">
        <dbReference type="Rhea" id="RHEA:69853"/>
    </physiologicalReaction>
</comment>
<dbReference type="VEuPathDB" id="FungiDB:BTJ68_12982"/>
<evidence type="ECO:0000256" key="2">
    <source>
        <dbReference type="ARBA" id="ARBA00022630"/>
    </source>
</evidence>
<dbReference type="GO" id="GO:0006397">
    <property type="term" value="P:mRNA processing"/>
    <property type="evidence" value="ECO:0007669"/>
    <property type="project" value="UniProtKB-KW"/>
</dbReference>
<evidence type="ECO:0000313" key="20">
    <source>
        <dbReference type="EMBL" id="RMY82954.1"/>
    </source>
</evidence>
<dbReference type="OrthoDB" id="272303at2759"/>
<comment type="catalytic activity">
    <reaction evidence="17">
        <text>5,6-dihydrouridine(17) in tRNA + NADP(+) = uridine(17) in tRNA + NADPH + H(+)</text>
        <dbReference type="Rhea" id="RHEA:53368"/>
        <dbReference type="Rhea" id="RHEA-COMP:13541"/>
        <dbReference type="Rhea" id="RHEA-COMP:13542"/>
        <dbReference type="ChEBI" id="CHEBI:15378"/>
        <dbReference type="ChEBI" id="CHEBI:57783"/>
        <dbReference type="ChEBI" id="CHEBI:58349"/>
        <dbReference type="ChEBI" id="CHEBI:65315"/>
        <dbReference type="ChEBI" id="CHEBI:74443"/>
        <dbReference type="EC" id="1.3.1.88"/>
    </reaction>
    <physiologicalReaction direction="right-to-left" evidence="17">
        <dbReference type="Rhea" id="RHEA:53370"/>
    </physiologicalReaction>
</comment>
<organism evidence="20 21">
    <name type="scientific">Hortaea werneckii</name>
    <name type="common">Black yeast</name>
    <name type="synonym">Cladosporium werneckii</name>
    <dbReference type="NCBI Taxonomy" id="91943"/>
    <lineage>
        <taxon>Eukaryota</taxon>
        <taxon>Fungi</taxon>
        <taxon>Dikarya</taxon>
        <taxon>Ascomycota</taxon>
        <taxon>Pezizomycotina</taxon>
        <taxon>Dothideomycetes</taxon>
        <taxon>Dothideomycetidae</taxon>
        <taxon>Mycosphaerellales</taxon>
        <taxon>Teratosphaeriaceae</taxon>
        <taxon>Hortaea</taxon>
    </lineage>
</organism>
<feature type="compositionally biased region" description="Basic and acidic residues" evidence="18">
    <location>
        <begin position="361"/>
        <end position="388"/>
    </location>
</feature>
<evidence type="ECO:0000256" key="18">
    <source>
        <dbReference type="SAM" id="MobiDB-lite"/>
    </source>
</evidence>
<dbReference type="Gene3D" id="3.20.20.70">
    <property type="entry name" value="Aldolase class I"/>
    <property type="match status" value="1"/>
</dbReference>
<keyword evidence="4" id="KW-0507">mRNA processing</keyword>
<dbReference type="InterPro" id="IPR018517">
    <property type="entry name" value="tRNA_hU_synthase_CS"/>
</dbReference>
<evidence type="ECO:0000313" key="21">
    <source>
        <dbReference type="Proteomes" id="UP000268823"/>
    </source>
</evidence>
<evidence type="ECO:0000256" key="12">
    <source>
        <dbReference type="ARBA" id="ARBA00047287"/>
    </source>
</evidence>
<feature type="region of interest" description="Disordered" evidence="18">
    <location>
        <begin position="322"/>
        <end position="414"/>
    </location>
</feature>
<comment type="cofactor">
    <cofactor evidence="1">
        <name>FMN</name>
        <dbReference type="ChEBI" id="CHEBI:58210"/>
    </cofactor>
</comment>
<dbReference type="Proteomes" id="UP000268823">
    <property type="component" value="Unassembled WGS sequence"/>
</dbReference>
<comment type="catalytic activity">
    <reaction evidence="12">
        <text>5,6-dihydrouridine(17) in tRNA + NAD(+) = uridine(17) in tRNA + NADH + H(+)</text>
        <dbReference type="Rhea" id="RHEA:53372"/>
        <dbReference type="Rhea" id="RHEA-COMP:13541"/>
        <dbReference type="Rhea" id="RHEA-COMP:13542"/>
        <dbReference type="ChEBI" id="CHEBI:15378"/>
        <dbReference type="ChEBI" id="CHEBI:57540"/>
        <dbReference type="ChEBI" id="CHEBI:57945"/>
        <dbReference type="ChEBI" id="CHEBI:65315"/>
        <dbReference type="ChEBI" id="CHEBI:74443"/>
        <dbReference type="EC" id="1.3.1.88"/>
    </reaction>
    <physiologicalReaction direction="right-to-left" evidence="12">
        <dbReference type="Rhea" id="RHEA:53374"/>
    </physiologicalReaction>
</comment>
<evidence type="ECO:0000256" key="11">
    <source>
        <dbReference type="ARBA" id="ARBA00045934"/>
    </source>
</evidence>
<evidence type="ECO:0000256" key="3">
    <source>
        <dbReference type="ARBA" id="ARBA00022643"/>
    </source>
</evidence>
<proteinExistence type="inferred from homology"/>
<keyword evidence="7" id="KW-0560">Oxidoreductase</keyword>
<dbReference type="InterPro" id="IPR035587">
    <property type="entry name" value="DUS-like_FMN-bd"/>
</dbReference>
<dbReference type="InterPro" id="IPR013785">
    <property type="entry name" value="Aldolase_TIM"/>
</dbReference>